<protein>
    <recommendedName>
        <fullName evidence="2">Fibronectin type-III domain-containing protein</fullName>
    </recommendedName>
</protein>
<reference evidence="3 4" key="1">
    <citation type="submission" date="2023-08" db="EMBL/GenBank/DDBJ databases">
        <title>Draft genome sequence of Algoriphagus confluentis.</title>
        <authorList>
            <person name="Takatani N."/>
            <person name="Hosokawa M."/>
            <person name="Sawabe T."/>
        </authorList>
    </citation>
    <scope>NUCLEOTIDE SEQUENCE [LARGE SCALE GENOMIC DNA]</scope>
    <source>
        <strain evidence="3 4">NBRC 111222</strain>
    </source>
</reference>
<dbReference type="InterPro" id="IPR036116">
    <property type="entry name" value="FN3_sf"/>
</dbReference>
<dbReference type="InterPro" id="IPR003961">
    <property type="entry name" value="FN3_dom"/>
</dbReference>
<dbReference type="PANTHER" id="PTHR42754:SF1">
    <property type="entry name" value="LIPOPROTEIN"/>
    <property type="match status" value="1"/>
</dbReference>
<sequence>MLRMKFNFFILLFVVFMLSCEGLTDDQSTPQPPSDENLAPGDFSVKVDSVSYNKAYLSWEKSIDPEGFKVFYSIRLGDSLVIKDIRENYAILENLEGSKNYKGIVISEDPQGNSVSADFEFTTKKDYQTFLKYLNFHMDRECISGFIQHLFETPDGNFLAVGKTSENGSNFFNYVAKIDPLGNPIWMKTYPYENGNVWEIRANLTESGLIIVSNHYVINLDHEGNEIWVKYMERFNIGVEGVEIKDIVQSANGEFYLIGDYNSDNPDIFQPGIIMKLSPSGEVLWEKFFEGSISRIITGKENDLWIIGSKEVNGCTQEESNSGYCDQIDFWLVRLNLNGEILWEKTYGDTNHDLPYYLIQLDNGNLVFGGTSIGPSQTYAARILEVDQSGELIFDHVDEHSYFFSIRETPDRGLITVGMESAYAYQRKLGLVKFDANRSKEWSKSYGDYTTSIYGYDLLVDQEGFRIAASRQNMIAFDCDEKLLFIKTDPWGYFEIPSPTD</sequence>
<gene>
    <name evidence="3" type="ORF">Aconfl_05150</name>
</gene>
<evidence type="ECO:0000313" key="4">
    <source>
        <dbReference type="Proteomes" id="UP001338309"/>
    </source>
</evidence>
<feature type="signal peptide" evidence="1">
    <location>
        <begin position="1"/>
        <end position="19"/>
    </location>
</feature>
<dbReference type="InterPro" id="IPR011047">
    <property type="entry name" value="Quinoprotein_ADH-like_sf"/>
</dbReference>
<evidence type="ECO:0000259" key="2">
    <source>
        <dbReference type="PROSITE" id="PS50853"/>
    </source>
</evidence>
<comment type="caution">
    <text evidence="3">The sequence shown here is derived from an EMBL/GenBank/DDBJ whole genome shotgun (WGS) entry which is preliminary data.</text>
</comment>
<keyword evidence="4" id="KW-1185">Reference proteome</keyword>
<dbReference type="InterPro" id="IPR013783">
    <property type="entry name" value="Ig-like_fold"/>
</dbReference>
<dbReference type="SUPFAM" id="SSF49265">
    <property type="entry name" value="Fibronectin type III"/>
    <property type="match status" value="1"/>
</dbReference>
<dbReference type="PANTHER" id="PTHR42754">
    <property type="entry name" value="ENDOGLUCANASE"/>
    <property type="match status" value="1"/>
</dbReference>
<dbReference type="PROSITE" id="PS51257">
    <property type="entry name" value="PROKAR_LIPOPROTEIN"/>
    <property type="match status" value="1"/>
</dbReference>
<name>A0ABQ6PJG1_9BACT</name>
<proteinExistence type="predicted"/>
<keyword evidence="1" id="KW-0732">Signal</keyword>
<dbReference type="EMBL" id="BTPD01000001">
    <property type="protein sequence ID" value="GMQ27873.1"/>
    <property type="molecule type" value="Genomic_DNA"/>
</dbReference>
<dbReference type="SUPFAM" id="SSF50998">
    <property type="entry name" value="Quinoprotein alcohol dehydrogenase-like"/>
    <property type="match status" value="1"/>
</dbReference>
<evidence type="ECO:0000313" key="3">
    <source>
        <dbReference type="EMBL" id="GMQ27873.1"/>
    </source>
</evidence>
<dbReference type="Proteomes" id="UP001338309">
    <property type="component" value="Unassembled WGS sequence"/>
</dbReference>
<dbReference type="Gene3D" id="2.60.40.10">
    <property type="entry name" value="Immunoglobulins"/>
    <property type="match status" value="1"/>
</dbReference>
<dbReference type="CDD" id="cd00063">
    <property type="entry name" value="FN3"/>
    <property type="match status" value="1"/>
</dbReference>
<organism evidence="3 4">
    <name type="scientific">Algoriphagus confluentis</name>
    <dbReference type="NCBI Taxonomy" id="1697556"/>
    <lineage>
        <taxon>Bacteria</taxon>
        <taxon>Pseudomonadati</taxon>
        <taxon>Bacteroidota</taxon>
        <taxon>Cytophagia</taxon>
        <taxon>Cytophagales</taxon>
        <taxon>Cyclobacteriaceae</taxon>
        <taxon>Algoriphagus</taxon>
    </lineage>
</organism>
<evidence type="ECO:0000256" key="1">
    <source>
        <dbReference type="SAM" id="SignalP"/>
    </source>
</evidence>
<accession>A0ABQ6PJG1</accession>
<feature type="domain" description="Fibronectin type-III" evidence="2">
    <location>
        <begin position="39"/>
        <end position="126"/>
    </location>
</feature>
<dbReference type="PROSITE" id="PS50853">
    <property type="entry name" value="FN3"/>
    <property type="match status" value="1"/>
</dbReference>
<feature type="chain" id="PRO_5046771374" description="Fibronectin type-III domain-containing protein" evidence="1">
    <location>
        <begin position="20"/>
        <end position="501"/>
    </location>
</feature>